<dbReference type="EMBL" id="JANFNH010000002">
    <property type="protein sequence ID" value="MCQ4041188.1"/>
    <property type="molecule type" value="Genomic_DNA"/>
</dbReference>
<evidence type="ECO:0000313" key="1">
    <source>
        <dbReference type="EMBL" id="MCQ4041188.1"/>
    </source>
</evidence>
<dbReference type="RefSeq" id="WP_255925147.1">
    <property type="nucleotide sequence ID" value="NZ_JANFNH010000002.1"/>
</dbReference>
<reference evidence="1 2" key="1">
    <citation type="submission" date="2022-06" db="EMBL/GenBank/DDBJ databases">
        <title>Draft genome sequence of type strain Streptomyces rubrisoli DSM 42083.</title>
        <authorList>
            <person name="Duangmal K."/>
            <person name="Klaysubun C."/>
        </authorList>
    </citation>
    <scope>NUCLEOTIDE SEQUENCE [LARGE SCALE GENOMIC DNA]</scope>
    <source>
        <strain evidence="1 2">DSM 42083</strain>
    </source>
</reference>
<organism evidence="1 2">
    <name type="scientific">Streptantibioticus rubrisoli</name>
    <dbReference type="NCBI Taxonomy" id="1387313"/>
    <lineage>
        <taxon>Bacteria</taxon>
        <taxon>Bacillati</taxon>
        <taxon>Actinomycetota</taxon>
        <taxon>Actinomycetes</taxon>
        <taxon>Kitasatosporales</taxon>
        <taxon>Streptomycetaceae</taxon>
        <taxon>Streptantibioticus</taxon>
    </lineage>
</organism>
<accession>A0ABT1PAB9</accession>
<comment type="caution">
    <text evidence="1">The sequence shown here is derived from an EMBL/GenBank/DDBJ whole genome shotgun (WGS) entry which is preliminary data.</text>
</comment>
<gene>
    <name evidence="1" type="ORF">NON19_03880</name>
</gene>
<dbReference type="Proteomes" id="UP001206206">
    <property type="component" value="Unassembled WGS sequence"/>
</dbReference>
<evidence type="ECO:0000313" key="2">
    <source>
        <dbReference type="Proteomes" id="UP001206206"/>
    </source>
</evidence>
<keyword evidence="2" id="KW-1185">Reference proteome</keyword>
<name>A0ABT1PAB9_9ACTN</name>
<sequence>MHARIHLKGSGDNDDYFFKRFCVQERTGHQAWHNLRCARGGDVSGGSVTMDVKAARRGIYEFRGVLFEDWHKRLQPSAASDVYRVMVR</sequence>
<protein>
    <submittedName>
        <fullName evidence="1">Uncharacterized protein</fullName>
    </submittedName>
</protein>
<proteinExistence type="predicted"/>